<dbReference type="AlphaFoldDB" id="A0A3M0KBC6"/>
<evidence type="ECO:0000313" key="2">
    <source>
        <dbReference type="Proteomes" id="UP000269221"/>
    </source>
</evidence>
<comment type="caution">
    <text evidence="1">The sequence shown here is derived from an EMBL/GenBank/DDBJ whole genome shotgun (WGS) entry which is preliminary data.</text>
</comment>
<accession>A0A3M0KBC6</accession>
<keyword evidence="2" id="KW-1185">Reference proteome</keyword>
<gene>
    <name evidence="1" type="ORF">DUI87_13188</name>
</gene>
<proteinExistence type="predicted"/>
<reference evidence="1 2" key="1">
    <citation type="submission" date="2018-07" db="EMBL/GenBank/DDBJ databases">
        <title>A high quality draft genome assembly of the barn swallow (H. rustica rustica).</title>
        <authorList>
            <person name="Formenti G."/>
            <person name="Chiara M."/>
            <person name="Poveda L."/>
            <person name="Francoijs K.-J."/>
            <person name="Bonisoli-Alquati A."/>
            <person name="Canova L."/>
            <person name="Gianfranceschi L."/>
            <person name="Horner D.S."/>
            <person name="Saino N."/>
        </authorList>
    </citation>
    <scope>NUCLEOTIDE SEQUENCE [LARGE SCALE GENOMIC DNA]</scope>
    <source>
        <strain evidence="1">Chelidonia</strain>
        <tissue evidence="1">Blood</tissue>
    </source>
</reference>
<organism evidence="1 2">
    <name type="scientific">Hirundo rustica rustica</name>
    <dbReference type="NCBI Taxonomy" id="333673"/>
    <lineage>
        <taxon>Eukaryota</taxon>
        <taxon>Metazoa</taxon>
        <taxon>Chordata</taxon>
        <taxon>Craniata</taxon>
        <taxon>Vertebrata</taxon>
        <taxon>Euteleostomi</taxon>
        <taxon>Archelosauria</taxon>
        <taxon>Archosauria</taxon>
        <taxon>Dinosauria</taxon>
        <taxon>Saurischia</taxon>
        <taxon>Theropoda</taxon>
        <taxon>Coelurosauria</taxon>
        <taxon>Aves</taxon>
        <taxon>Neognathae</taxon>
        <taxon>Neoaves</taxon>
        <taxon>Telluraves</taxon>
        <taxon>Australaves</taxon>
        <taxon>Passeriformes</taxon>
        <taxon>Sylvioidea</taxon>
        <taxon>Hirundinidae</taxon>
        <taxon>Hirundo</taxon>
    </lineage>
</organism>
<evidence type="ECO:0000313" key="1">
    <source>
        <dbReference type="EMBL" id="RMC10385.1"/>
    </source>
</evidence>
<protein>
    <submittedName>
        <fullName evidence="1">Uncharacterized protein</fullName>
    </submittedName>
</protein>
<dbReference type="Proteomes" id="UP000269221">
    <property type="component" value="Unassembled WGS sequence"/>
</dbReference>
<sequence length="86" mass="9422">MFRRQKSDLQIEGWAEFSSETLTPIAFNCPVLKEHENDLDVCSIAVAQETPSFVGPMEPMPAGYKMDPVLAKAKTISDSGITYGIA</sequence>
<dbReference type="EMBL" id="QRBI01000112">
    <property type="protein sequence ID" value="RMC10385.1"/>
    <property type="molecule type" value="Genomic_DNA"/>
</dbReference>
<name>A0A3M0KBC6_HIRRU</name>